<dbReference type="InterPro" id="IPR016071">
    <property type="entry name" value="Staphylococal_nuclease_OB-fold"/>
</dbReference>
<keyword evidence="2" id="KW-0255">Endonuclease</keyword>
<dbReference type="SUPFAM" id="SSF50199">
    <property type="entry name" value="Staphylococcal nuclease"/>
    <property type="match status" value="1"/>
</dbReference>
<feature type="domain" description="TNase-like" evidence="1">
    <location>
        <begin position="39"/>
        <end position="212"/>
    </location>
</feature>
<dbReference type="EMBL" id="FNOT01000042">
    <property type="protein sequence ID" value="SDZ25993.1"/>
    <property type="molecule type" value="Genomic_DNA"/>
</dbReference>
<keyword evidence="2" id="KW-0378">Hydrolase</keyword>
<dbReference type="RefSeq" id="WP_091162501.1">
    <property type="nucleotide sequence ID" value="NZ_FNOT01000042.1"/>
</dbReference>
<dbReference type="Gene3D" id="2.40.50.90">
    <property type="match status" value="1"/>
</dbReference>
<dbReference type="OrthoDB" id="6204818at2"/>
<evidence type="ECO:0000313" key="2">
    <source>
        <dbReference type="EMBL" id="SDZ25993.1"/>
    </source>
</evidence>
<keyword evidence="3" id="KW-1185">Reference proteome</keyword>
<dbReference type="GO" id="GO:0004519">
    <property type="term" value="F:endonuclease activity"/>
    <property type="evidence" value="ECO:0007669"/>
    <property type="project" value="UniProtKB-KW"/>
</dbReference>
<protein>
    <submittedName>
        <fullName evidence="2">Endonuclease YncB, thermonuclease family</fullName>
    </submittedName>
</protein>
<evidence type="ECO:0000313" key="3">
    <source>
        <dbReference type="Proteomes" id="UP000198921"/>
    </source>
</evidence>
<dbReference type="InterPro" id="IPR035437">
    <property type="entry name" value="SNase_OB-fold_sf"/>
</dbReference>
<dbReference type="Proteomes" id="UP000198921">
    <property type="component" value="Unassembled WGS sequence"/>
</dbReference>
<reference evidence="3" key="1">
    <citation type="submission" date="2016-10" db="EMBL/GenBank/DDBJ databases">
        <authorList>
            <person name="Varghese N."/>
            <person name="Submissions S."/>
        </authorList>
    </citation>
    <scope>NUCLEOTIDE SEQUENCE [LARGE SCALE GENOMIC DNA]</scope>
    <source>
        <strain evidence="3">DSM 45422</strain>
    </source>
</reference>
<name>A0A1H3RK60_9ACTN</name>
<gene>
    <name evidence="2" type="ORF">SAMN05660209_05204</name>
</gene>
<dbReference type="Pfam" id="PF00565">
    <property type="entry name" value="SNase"/>
    <property type="match status" value="1"/>
</dbReference>
<organism evidence="2 3">
    <name type="scientific">Geodermatophilus africanus</name>
    <dbReference type="NCBI Taxonomy" id="1137993"/>
    <lineage>
        <taxon>Bacteria</taxon>
        <taxon>Bacillati</taxon>
        <taxon>Actinomycetota</taxon>
        <taxon>Actinomycetes</taxon>
        <taxon>Geodermatophilales</taxon>
        <taxon>Geodermatophilaceae</taxon>
        <taxon>Geodermatophilus</taxon>
    </lineage>
</organism>
<dbReference type="STRING" id="1137993.SAMN05660209_05204"/>
<evidence type="ECO:0000259" key="1">
    <source>
        <dbReference type="Pfam" id="PF00565"/>
    </source>
</evidence>
<proteinExistence type="predicted"/>
<keyword evidence="2" id="KW-0540">Nuclease</keyword>
<dbReference type="AlphaFoldDB" id="A0A1H3RK60"/>
<accession>A0A1H3RK60</accession>
<sequence>MIDPVQVLWSPAGVSLASLGDRALIDMSDGDTPNIRMPIRMLSVDTPEVTARTADRAAAVDREFVQLAEWIDQGQAPISPGLAAHLLPKLATGKAGTLQFEQGQAASAFAKQNIDTRLTRPDGSRRNLFIRVTDTLFDANGRLLAYVAPDYSPRERETLSRAQRATFNLDLVTNGWAAPFLLYPSIPGELDLPLLVAAAATARTGRKGIWSDSAALLAYEYRAMEKLYAITKRIVAGEEVRGAAAFGWRERYCADMRNRVLHGPEDYMNVPPEYRLWIWPDDVATAVSRLNLVPAPALSHVD</sequence>